<organism evidence="4 5">
    <name type="scientific">Uabimicrobium amorphum</name>
    <dbReference type="NCBI Taxonomy" id="2596890"/>
    <lineage>
        <taxon>Bacteria</taxon>
        <taxon>Pseudomonadati</taxon>
        <taxon>Planctomycetota</taxon>
        <taxon>Candidatus Uabimicrobiia</taxon>
        <taxon>Candidatus Uabimicrobiales</taxon>
        <taxon>Candidatus Uabimicrobiaceae</taxon>
        <taxon>Candidatus Uabimicrobium</taxon>
    </lineage>
</organism>
<keyword evidence="2 4" id="KW-0378">Hydrolase</keyword>
<evidence type="ECO:0000256" key="1">
    <source>
        <dbReference type="ARBA" id="ARBA00010088"/>
    </source>
</evidence>
<dbReference type="RefSeq" id="WP_151970731.1">
    <property type="nucleotide sequence ID" value="NZ_AP019860.1"/>
</dbReference>
<accession>A0A5S9IU61</accession>
<feature type="domain" description="AB hydrolase-1" evidence="3">
    <location>
        <begin position="20"/>
        <end position="267"/>
    </location>
</feature>
<dbReference type="PRINTS" id="PR00793">
    <property type="entry name" value="PROAMNOPTASE"/>
</dbReference>
<evidence type="ECO:0000256" key="2">
    <source>
        <dbReference type="ARBA" id="ARBA00022801"/>
    </source>
</evidence>
<dbReference type="GO" id="GO:0008233">
    <property type="term" value="F:peptidase activity"/>
    <property type="evidence" value="ECO:0007669"/>
    <property type="project" value="InterPro"/>
</dbReference>
<dbReference type="PANTHER" id="PTHR43798">
    <property type="entry name" value="MONOACYLGLYCEROL LIPASE"/>
    <property type="match status" value="1"/>
</dbReference>
<evidence type="ECO:0000313" key="4">
    <source>
        <dbReference type="EMBL" id="BBM86685.1"/>
    </source>
</evidence>
<protein>
    <submittedName>
        <fullName evidence="4">Hydrolase</fullName>
    </submittedName>
</protein>
<dbReference type="SUPFAM" id="SSF53474">
    <property type="entry name" value="alpha/beta-Hydrolases"/>
    <property type="match status" value="1"/>
</dbReference>
<evidence type="ECO:0000259" key="3">
    <source>
        <dbReference type="Pfam" id="PF00561"/>
    </source>
</evidence>
<comment type="similarity">
    <text evidence="1">Belongs to the peptidase S33 family.</text>
</comment>
<dbReference type="Pfam" id="PF00561">
    <property type="entry name" value="Abhydrolase_1"/>
    <property type="match status" value="1"/>
</dbReference>
<dbReference type="Proteomes" id="UP000326354">
    <property type="component" value="Chromosome"/>
</dbReference>
<keyword evidence="5" id="KW-1185">Reference proteome</keyword>
<dbReference type="InterPro" id="IPR050266">
    <property type="entry name" value="AB_hydrolase_sf"/>
</dbReference>
<dbReference type="PRINTS" id="PR00111">
    <property type="entry name" value="ABHYDROLASE"/>
</dbReference>
<dbReference type="InterPro" id="IPR002410">
    <property type="entry name" value="Peptidase_S33"/>
</dbReference>
<proteinExistence type="inferred from homology"/>
<reference evidence="4 5" key="1">
    <citation type="submission" date="2019-08" db="EMBL/GenBank/DDBJ databases">
        <title>Complete genome sequence of Candidatus Uab amorphum.</title>
        <authorList>
            <person name="Shiratori T."/>
            <person name="Suzuki S."/>
            <person name="Kakizawa Y."/>
            <person name="Ishida K."/>
        </authorList>
    </citation>
    <scope>NUCLEOTIDE SEQUENCE [LARGE SCALE GENOMIC DNA]</scope>
    <source>
        <strain evidence="4 5">SRT547</strain>
    </source>
</reference>
<dbReference type="InterPro" id="IPR029058">
    <property type="entry name" value="AB_hydrolase_fold"/>
</dbReference>
<sequence>MEKIINDAQLRVFDEGSGSPVIFTIHGGPGVSDFREPKTWIGPLGKDHRVIYYDQRGSGLSQETDKSTYTHQQLIQDVEALRADLQIEKMSVFGGSYGGFIAMLYALAFPERVSHLVLRGTSSWYGFVEDSIENALEDGRGGMTYEEMMRGFEGGFVSKEEYKDFFARIYPLYSKGEHSQSEIREFLNTKHYHYETHNAFFDREKGDFWKYDIREQLKSLQIPTLVLVGRYDWITPVKYSEEIASLIPNSKLVIFEKSGHSTHADEPQLFYQTIRDFLST</sequence>
<dbReference type="KEGG" id="uam:UABAM_05071"/>
<dbReference type="OrthoDB" id="9775557at2"/>
<evidence type="ECO:0000313" key="5">
    <source>
        <dbReference type="Proteomes" id="UP000326354"/>
    </source>
</evidence>
<dbReference type="AlphaFoldDB" id="A0A5S9IU61"/>
<dbReference type="PANTHER" id="PTHR43798:SF31">
    <property type="entry name" value="AB HYDROLASE SUPERFAMILY PROTEIN YCLE"/>
    <property type="match status" value="1"/>
</dbReference>
<dbReference type="EMBL" id="AP019860">
    <property type="protein sequence ID" value="BBM86685.1"/>
    <property type="molecule type" value="Genomic_DNA"/>
</dbReference>
<name>A0A5S9IU61_UABAM</name>
<dbReference type="Gene3D" id="3.40.50.1820">
    <property type="entry name" value="alpha/beta hydrolase"/>
    <property type="match status" value="1"/>
</dbReference>
<dbReference type="GO" id="GO:0016020">
    <property type="term" value="C:membrane"/>
    <property type="evidence" value="ECO:0007669"/>
    <property type="project" value="TreeGrafter"/>
</dbReference>
<gene>
    <name evidence="4" type="ORF">UABAM_05071</name>
</gene>
<dbReference type="InterPro" id="IPR000073">
    <property type="entry name" value="AB_hydrolase_1"/>
</dbReference>
<dbReference type="GO" id="GO:0006508">
    <property type="term" value="P:proteolysis"/>
    <property type="evidence" value="ECO:0007669"/>
    <property type="project" value="InterPro"/>
</dbReference>